<keyword evidence="3" id="KW-0813">Transport</keyword>
<dbReference type="GO" id="GO:0006886">
    <property type="term" value="P:intracellular protein transport"/>
    <property type="evidence" value="ECO:0007669"/>
    <property type="project" value="UniProtKB-UniRule"/>
</dbReference>
<dbReference type="InterPro" id="IPR016528">
    <property type="entry name" value="VPS11"/>
</dbReference>
<dbReference type="PROSITE" id="PS50236">
    <property type="entry name" value="CHCR"/>
    <property type="match status" value="2"/>
</dbReference>
<evidence type="ECO:0000256" key="2">
    <source>
        <dbReference type="ARBA" id="ARBA00007070"/>
    </source>
</evidence>
<evidence type="ECO:0000256" key="11">
    <source>
        <dbReference type="PROSITE-ProRule" id="PRU01006"/>
    </source>
</evidence>
<feature type="domain" description="RING-type" evidence="12">
    <location>
        <begin position="806"/>
        <end position="846"/>
    </location>
</feature>
<comment type="caution">
    <text evidence="13">The sequence shown here is derived from an EMBL/GenBank/DDBJ whole genome shotgun (WGS) entry which is preliminary data.</text>
</comment>
<dbReference type="Pfam" id="PF23341">
    <property type="entry name" value="PEP5_VPS11_N"/>
    <property type="match status" value="1"/>
</dbReference>
<keyword evidence="5 10" id="KW-0863">Zinc-finger</keyword>
<dbReference type="GO" id="GO:0008270">
    <property type="term" value="F:zinc ion binding"/>
    <property type="evidence" value="ECO:0007669"/>
    <property type="project" value="UniProtKB-KW"/>
</dbReference>
<evidence type="ECO:0000256" key="10">
    <source>
        <dbReference type="PROSITE-ProRule" id="PRU00175"/>
    </source>
</evidence>
<dbReference type="GO" id="GO:0006904">
    <property type="term" value="P:vesicle docking involved in exocytosis"/>
    <property type="evidence" value="ECO:0007669"/>
    <property type="project" value="TreeGrafter"/>
</dbReference>
<evidence type="ECO:0000256" key="8">
    <source>
        <dbReference type="ARBA" id="ARBA00023136"/>
    </source>
</evidence>
<comment type="similarity">
    <text evidence="2 9">Belongs to the VPS11 family.</text>
</comment>
<dbReference type="SUPFAM" id="SSF57850">
    <property type="entry name" value="RING/U-box"/>
    <property type="match status" value="1"/>
</dbReference>
<dbReference type="InterPro" id="IPR024763">
    <property type="entry name" value="VPS11_C"/>
</dbReference>
<dbReference type="InterPro" id="IPR057307">
    <property type="entry name" value="PEP5_VPS11_N"/>
</dbReference>
<dbReference type="GO" id="GO:0007032">
    <property type="term" value="P:endosome organization"/>
    <property type="evidence" value="ECO:0007669"/>
    <property type="project" value="TreeGrafter"/>
</dbReference>
<dbReference type="GO" id="GO:0048284">
    <property type="term" value="P:organelle fusion"/>
    <property type="evidence" value="ECO:0007669"/>
    <property type="project" value="TreeGrafter"/>
</dbReference>
<dbReference type="InterPro" id="IPR057308">
    <property type="entry name" value="CHCR_PEP5_VPS11"/>
</dbReference>
<keyword evidence="7" id="KW-0653">Protein transport</keyword>
<dbReference type="CDD" id="cd16688">
    <property type="entry name" value="RING-H2_Vps11"/>
    <property type="match status" value="1"/>
</dbReference>
<dbReference type="GO" id="GO:0031902">
    <property type="term" value="C:late endosome membrane"/>
    <property type="evidence" value="ECO:0007669"/>
    <property type="project" value="UniProtKB-SubCell"/>
</dbReference>
<accession>A0A7I8VNH0</accession>
<dbReference type="PIRSF" id="PIRSF007860">
    <property type="entry name" value="VPS11"/>
    <property type="match status" value="1"/>
</dbReference>
<evidence type="ECO:0000256" key="9">
    <source>
        <dbReference type="PIRNR" id="PIRNR007860"/>
    </source>
</evidence>
<dbReference type="InterPro" id="IPR036322">
    <property type="entry name" value="WD40_repeat_dom_sf"/>
</dbReference>
<evidence type="ECO:0000256" key="7">
    <source>
        <dbReference type="ARBA" id="ARBA00022927"/>
    </source>
</evidence>
<evidence type="ECO:0000256" key="6">
    <source>
        <dbReference type="ARBA" id="ARBA00022833"/>
    </source>
</evidence>
<keyword evidence="8 9" id="KW-0472">Membrane</keyword>
<evidence type="ECO:0000313" key="13">
    <source>
        <dbReference type="EMBL" id="CAD5117829.1"/>
    </source>
</evidence>
<dbReference type="PANTHER" id="PTHR23323:SF24">
    <property type="entry name" value="VACUOLAR PROTEIN SORTING-ASSOCIATED PROTEIN 11 HOMOLOG"/>
    <property type="match status" value="1"/>
</dbReference>
<dbReference type="GO" id="GO:0030674">
    <property type="term" value="F:protein-macromolecule adaptor activity"/>
    <property type="evidence" value="ECO:0007669"/>
    <property type="project" value="TreeGrafter"/>
</dbReference>
<protein>
    <recommendedName>
        <fullName evidence="9">Vacuolar protein sorting-associated protein 11 homolog</fullName>
    </recommendedName>
</protein>
<dbReference type="GO" id="GO:0030897">
    <property type="term" value="C:HOPS complex"/>
    <property type="evidence" value="ECO:0007669"/>
    <property type="project" value="TreeGrafter"/>
</dbReference>
<gene>
    <name evidence="13" type="ORF">DGYR_LOCUS6313</name>
</gene>
<dbReference type="InterPro" id="IPR015943">
    <property type="entry name" value="WD40/YVTN_repeat-like_dom_sf"/>
</dbReference>
<feature type="repeat" description="CHCR" evidence="11">
    <location>
        <begin position="393"/>
        <end position="540"/>
    </location>
</feature>
<evidence type="ECO:0000313" key="14">
    <source>
        <dbReference type="Proteomes" id="UP000549394"/>
    </source>
</evidence>
<reference evidence="13 14" key="1">
    <citation type="submission" date="2020-08" db="EMBL/GenBank/DDBJ databases">
        <authorList>
            <person name="Hejnol A."/>
        </authorList>
    </citation>
    <scope>NUCLEOTIDE SEQUENCE [LARGE SCALE GENOMIC DNA]</scope>
</reference>
<dbReference type="Gene3D" id="3.30.40.10">
    <property type="entry name" value="Zinc/RING finger domain, C3HC4 (zinc finger)"/>
    <property type="match status" value="1"/>
</dbReference>
<evidence type="ECO:0000256" key="3">
    <source>
        <dbReference type="ARBA" id="ARBA00022448"/>
    </source>
</evidence>
<keyword evidence="4" id="KW-0479">Metal-binding</keyword>
<dbReference type="GO" id="GO:0007033">
    <property type="term" value="P:vacuole organization"/>
    <property type="evidence" value="ECO:0007669"/>
    <property type="project" value="TreeGrafter"/>
</dbReference>
<keyword evidence="14" id="KW-1185">Reference proteome</keyword>
<evidence type="ECO:0000256" key="1">
    <source>
        <dbReference type="ARBA" id="ARBA00004492"/>
    </source>
</evidence>
<dbReference type="EMBL" id="CAJFCJ010000007">
    <property type="protein sequence ID" value="CAD5117829.1"/>
    <property type="molecule type" value="Genomic_DNA"/>
</dbReference>
<dbReference type="InterPro" id="IPR000547">
    <property type="entry name" value="Clathrin_H-chain/VPS_repeat"/>
</dbReference>
<evidence type="ECO:0000259" key="12">
    <source>
        <dbReference type="PROSITE" id="PS50089"/>
    </source>
</evidence>
<dbReference type="InterPro" id="IPR013083">
    <property type="entry name" value="Znf_RING/FYVE/PHD"/>
</dbReference>
<dbReference type="Proteomes" id="UP000549394">
    <property type="component" value="Unassembled WGS sequence"/>
</dbReference>
<dbReference type="Gene3D" id="2.130.10.10">
    <property type="entry name" value="YVTN repeat-like/Quinoprotein amine dehydrogenase"/>
    <property type="match status" value="1"/>
</dbReference>
<sequence length="901" mass="103668">MRIHWRFYWSVFSFFDCEVAKTTDSRPFDSLKEENVTACTSGRSQIIVGGDRGSIHFITRSLEISSVKAYNRTVSHLFHLKKYSILVSIGEDEEEDRVPIVKVWDLDKLDKDRNRFVCRSFPLLLDQQVKKVTCLAVHDSLSYMAFGFETGQILLYRGDVTRERHSKQRTIYEDVHAITGLEFCNTQNDAVLFVTTEYHVISIAIGIKEKCDVPVILDQQGCAPKCMTLHYTEGNAPRLVVARPEALYFYETKERGPCIAVQANKQLIYSFRNYIVIVSEAASSKGSDMSTISIYDIENKLIAFTFPLPKVSGLVAEWGSLYAFCGIDNKINQIEEKDTQTKLDILFRKTRYELAIQIAENQNYDHDGIVDIYRQYGDNLYRQGDYDNAMNQYLKTIGRLEASYVIRKFLDSSRIHNLTAYIEELHARKLANNDHTTLLLNCYTRLPDHSGLDKFIEEHDDNFDVETAIKVCRQAGYFKHALKIALRHKRHNLYLKTLLEDVKDYKSALDYLGRLQFDDALTTMKDYGKILLKNVPEQTTTLLKRLCTDYKPIDEPLIKDERGLEVTGIVKALPDEFIHIFVDDAGRLIDFLQHMINVQACSSLVYGTLLELRLQEYVHENDLGAKIDKERKILELLHCENSKYDIHHALVLCQMNNFKAGILFLYEKAGFYQQVVRHHMENKEYSQIIDTCKKFGKEDPGVWVQALAFLAKGEEDSCRMHMKEVLAHIDIHNLLPPLLVIQTLAHNSNATLSVVKDYIVKRLQKEKEEINEDERLIKQYGEETAKMRGDIESLSTSARIFQSEKCSACSHPLDLPTVHFLCQHSFHEHCFESYAGSNEGNECPVCLADNQKFLQMLAAQERDGKDLYNKFKQELERAKDGFTVVADYFGKGVFSQNPNPS</sequence>
<dbReference type="OrthoDB" id="26184at2759"/>
<keyword evidence="6" id="KW-0862">Zinc</keyword>
<dbReference type="AlphaFoldDB" id="A0A7I8VNH0"/>
<proteinExistence type="inferred from homology"/>
<feature type="repeat" description="CHCR" evidence="11">
    <location>
        <begin position="557"/>
        <end position="719"/>
    </location>
</feature>
<evidence type="ECO:0000256" key="4">
    <source>
        <dbReference type="ARBA" id="ARBA00022723"/>
    </source>
</evidence>
<dbReference type="PROSITE" id="PS50089">
    <property type="entry name" value="ZF_RING_2"/>
    <property type="match status" value="1"/>
</dbReference>
<evidence type="ECO:0000256" key="5">
    <source>
        <dbReference type="ARBA" id="ARBA00022771"/>
    </source>
</evidence>
<dbReference type="InterPro" id="IPR016024">
    <property type="entry name" value="ARM-type_fold"/>
</dbReference>
<dbReference type="Pfam" id="PF23356">
    <property type="entry name" value="TPR_PEP5_VPS11"/>
    <property type="match status" value="1"/>
</dbReference>
<dbReference type="PANTHER" id="PTHR23323">
    <property type="entry name" value="VACUOLAR PROTEIN SORTING-ASSOCIATED PROTEIN"/>
    <property type="match status" value="1"/>
</dbReference>
<comment type="subcellular location">
    <subcellularLocation>
        <location evidence="1">Late endosome membrane</location>
        <topology evidence="1">Peripheral membrane protein</topology>
        <orientation evidence="1">Cytoplasmic side</orientation>
    </subcellularLocation>
</comment>
<organism evidence="13 14">
    <name type="scientific">Dimorphilus gyrociliatus</name>
    <dbReference type="NCBI Taxonomy" id="2664684"/>
    <lineage>
        <taxon>Eukaryota</taxon>
        <taxon>Metazoa</taxon>
        <taxon>Spiralia</taxon>
        <taxon>Lophotrochozoa</taxon>
        <taxon>Annelida</taxon>
        <taxon>Polychaeta</taxon>
        <taxon>Polychaeta incertae sedis</taxon>
        <taxon>Dinophilidae</taxon>
        <taxon>Dimorphilus</taxon>
    </lineage>
</organism>
<name>A0A7I8VNH0_9ANNE</name>
<dbReference type="InterPro" id="IPR001841">
    <property type="entry name" value="Znf_RING"/>
</dbReference>
<dbReference type="SUPFAM" id="SSF48371">
    <property type="entry name" value="ARM repeat"/>
    <property type="match status" value="1"/>
</dbReference>
<dbReference type="SUPFAM" id="SSF50978">
    <property type="entry name" value="WD40 repeat-like"/>
    <property type="match status" value="1"/>
</dbReference>
<dbReference type="Pfam" id="PF12451">
    <property type="entry name" value="VPS11_C"/>
    <property type="match status" value="1"/>
</dbReference>